<sequence>MRRFYIMLSREEAFGRLLAIANVLGDRVYEKGKPSVSSTYSKRLSHKPASTFKIIHEDLMQYAHKFGAEEQHLMDLFGEILAEINIDDFSNESLKEEYLLHRNKQQHSLNNIMSAEEASKKWGLSAGYIKNLAAKGKIQAKKIGKTWIIDKNQPNPKENNAND</sequence>
<keyword evidence="3" id="KW-1185">Reference proteome</keyword>
<dbReference type="Proteomes" id="UP000001168">
    <property type="component" value="Chromosome"/>
</dbReference>
<reference evidence="2 3" key="1">
    <citation type="journal article" date="1994" name="J. Ferment. Bioeng.">
        <title>Molecular cloning and nucleotide sequence of the gene for an alkaline protease from the alkalophilic Bacillus sp. KSM-K16.</title>
        <authorList>
            <person name="Hakamada Y."/>
            <person name="Kobayashi T."/>
            <person name="Hitomi J."/>
            <person name="Kawai S."/>
            <person name="Ito S."/>
        </authorList>
    </citation>
    <scope>NUCLEOTIDE SEQUENCE [LARGE SCALE GENOMIC DNA]</scope>
    <source>
        <strain evidence="2 3">KSM-K16</strain>
    </source>
</reference>
<name>Q5WE65_SHOC1</name>
<reference evidence="2 3" key="5">
    <citation type="journal article" date="2007" name="Extremophiles">
        <title>Intragenomic diversity of the V1 regions of 16S rRNA genes in high-alkaline protease-producing Bacillus clausii spp.</title>
        <authorList>
            <person name="Kageyama Y."/>
            <person name="Takaki Y."/>
            <person name="Shimamura S."/>
            <person name="Nishi S."/>
            <person name="Nogi Y."/>
            <person name="Uchimura K."/>
            <person name="Kobayashi T."/>
            <person name="Hitomi J."/>
            <person name="Ozaki K."/>
            <person name="Kawai S."/>
            <person name="Ito S."/>
            <person name="Horikoshi K."/>
        </authorList>
    </citation>
    <scope>NUCLEOTIDE SEQUENCE [LARGE SCALE GENOMIC DNA]</scope>
    <source>
        <strain evidence="2 3">KSM-K16</strain>
    </source>
</reference>
<dbReference type="eggNOG" id="ENOG5033X1M">
    <property type="taxonomic scope" value="Bacteria"/>
</dbReference>
<dbReference type="KEGG" id="bcl:ABC2811"/>
<dbReference type="Pfam" id="PF09709">
    <property type="entry name" value="Cas_Csd1"/>
    <property type="match status" value="1"/>
</dbReference>
<dbReference type="InterPro" id="IPR010144">
    <property type="entry name" value="CRISPR-assoc_prot_Csd1-typ"/>
</dbReference>
<evidence type="ECO:0000259" key="1">
    <source>
        <dbReference type="Pfam" id="PF20038"/>
    </source>
</evidence>
<proteinExistence type="predicted"/>
<dbReference type="HOGENOM" id="CLU_1863217_0_0_9"/>
<dbReference type="Pfam" id="PF20038">
    <property type="entry name" value="HTH_59"/>
    <property type="match status" value="1"/>
</dbReference>
<dbReference type="AlphaFoldDB" id="Q5WE65"/>
<reference evidence="2 3" key="3">
    <citation type="journal article" date="1997" name="Protein Eng.">
        <title>High-resolution crystal structure of M-protease: phylogeny aided analysis of the high-alkaline adaptation mechanism.</title>
        <authorList>
            <person name="Shirai T."/>
            <person name="Suzuki A."/>
            <person name="Yamane T."/>
            <person name="Ashida T."/>
            <person name="Kobayashi T."/>
            <person name="Ito S."/>
        </authorList>
    </citation>
    <scope>NUCLEOTIDE SEQUENCE [LARGE SCALE GENOMIC DNA]</scope>
    <source>
        <strain evidence="2 3">KSM-K16</strain>
    </source>
</reference>
<dbReference type="EMBL" id="AP006627">
    <property type="protein sequence ID" value="BAD65345.1"/>
    <property type="molecule type" value="Genomic_DNA"/>
</dbReference>
<dbReference type="InterPro" id="IPR045403">
    <property type="entry name" value="HTH_59_Firmicutes_type"/>
</dbReference>
<gene>
    <name evidence="2" type="ordered locus">ABC2811</name>
</gene>
<protein>
    <recommendedName>
        <fullName evidence="1">Helix-turn-helix domain-containing protein</fullName>
    </recommendedName>
</protein>
<reference evidence="2 3" key="2">
    <citation type="journal article" date="1995" name="Appl. Microbiol. Biotechnol.">
        <title>Purification and properties of an alkaline protease from alkalophilic Bacillus sp. KSM-K16.</title>
        <authorList>
            <person name="Kobayashi T."/>
            <person name="Hakamada Y."/>
            <person name="Adachi S."/>
            <person name="Hitomi J."/>
            <person name="Yoshimatsu T."/>
            <person name="Koike K."/>
            <person name="Kawai S."/>
            <person name="Ito S."/>
        </authorList>
    </citation>
    <scope>NUCLEOTIDE SEQUENCE [LARGE SCALE GENOMIC DNA]</scope>
    <source>
        <strain evidence="2 3">KSM-K16</strain>
    </source>
</reference>
<feature type="domain" description="Helix-turn-helix" evidence="1">
    <location>
        <begin position="109"/>
        <end position="150"/>
    </location>
</feature>
<evidence type="ECO:0000313" key="2">
    <source>
        <dbReference type="EMBL" id="BAD65345.1"/>
    </source>
</evidence>
<dbReference type="STRING" id="66692.ABC2811"/>
<accession>Q5WE65</accession>
<evidence type="ECO:0000313" key="3">
    <source>
        <dbReference type="Proteomes" id="UP000001168"/>
    </source>
</evidence>
<reference evidence="3" key="4">
    <citation type="submission" date="2003-10" db="EMBL/GenBank/DDBJ databases">
        <title>The complete genome sequence of the alkaliphilic Bacillus clausii KSM-K16.</title>
        <authorList>
            <person name="Takaki Y."/>
            <person name="Kageyama Y."/>
            <person name="Shimamura S."/>
            <person name="Suzuki H."/>
            <person name="Nishi S."/>
            <person name="Hatada Y."/>
            <person name="Kawai S."/>
            <person name="Ito S."/>
            <person name="Horikoshi K."/>
        </authorList>
    </citation>
    <scope>NUCLEOTIDE SEQUENCE [LARGE SCALE GENOMIC DNA]</scope>
    <source>
        <strain evidence="3">KSM-K16</strain>
    </source>
</reference>
<organism evidence="2 3">
    <name type="scientific">Shouchella clausii (strain KSM-K16)</name>
    <name type="common">Alkalihalobacillus clausii</name>
    <dbReference type="NCBI Taxonomy" id="66692"/>
    <lineage>
        <taxon>Bacteria</taxon>
        <taxon>Bacillati</taxon>
        <taxon>Bacillota</taxon>
        <taxon>Bacilli</taxon>
        <taxon>Bacillales</taxon>
        <taxon>Bacillaceae</taxon>
        <taxon>Shouchella</taxon>
    </lineage>
</organism>